<dbReference type="EMBL" id="JAKFFV010000007">
    <property type="protein sequence ID" value="MCF2499246.1"/>
    <property type="molecule type" value="Genomic_DNA"/>
</dbReference>
<evidence type="ECO:0000259" key="3">
    <source>
        <dbReference type="Pfam" id="PF00817"/>
    </source>
</evidence>
<comment type="similarity">
    <text evidence="1">Belongs to the DNA polymerase type-Y family.</text>
</comment>
<dbReference type="Pfam" id="PF00817">
    <property type="entry name" value="IMS"/>
    <property type="match status" value="1"/>
</dbReference>
<protein>
    <submittedName>
        <fullName evidence="4">DNA polymerase Y family protein</fullName>
    </submittedName>
</protein>
<name>A0A9X1QDH7_9BACT</name>
<keyword evidence="2" id="KW-0227">DNA damage</keyword>
<comment type="caution">
    <text evidence="4">The sequence shown here is derived from an EMBL/GenBank/DDBJ whole genome shotgun (WGS) entry which is preliminary data.</text>
</comment>
<proteinExistence type="inferred from homology"/>
<dbReference type="Proteomes" id="UP001139411">
    <property type="component" value="Unassembled WGS sequence"/>
</dbReference>
<dbReference type="InterPro" id="IPR043502">
    <property type="entry name" value="DNA/RNA_pol_sf"/>
</dbReference>
<evidence type="ECO:0000256" key="1">
    <source>
        <dbReference type="ARBA" id="ARBA00010945"/>
    </source>
</evidence>
<dbReference type="InterPro" id="IPR050356">
    <property type="entry name" value="SulA_CellDiv_inhibitor"/>
</dbReference>
<evidence type="ECO:0000313" key="5">
    <source>
        <dbReference type="Proteomes" id="UP001139411"/>
    </source>
</evidence>
<evidence type="ECO:0000256" key="2">
    <source>
        <dbReference type="ARBA" id="ARBA00022763"/>
    </source>
</evidence>
<dbReference type="PANTHER" id="PTHR35369">
    <property type="entry name" value="BLR3025 PROTEIN-RELATED"/>
    <property type="match status" value="1"/>
</dbReference>
<dbReference type="Gene3D" id="3.30.70.270">
    <property type="match status" value="1"/>
</dbReference>
<gene>
    <name evidence="4" type="ORF">L0661_13060</name>
</gene>
<organism evidence="4 5">
    <name type="scientific">Dyadobacter chenhuakuii</name>
    <dbReference type="NCBI Taxonomy" id="2909339"/>
    <lineage>
        <taxon>Bacteria</taxon>
        <taxon>Pseudomonadati</taxon>
        <taxon>Bacteroidota</taxon>
        <taxon>Cytophagia</taxon>
        <taxon>Cytophagales</taxon>
        <taxon>Spirosomataceae</taxon>
        <taxon>Dyadobacter</taxon>
    </lineage>
</organism>
<accession>A0A9X1QDH7</accession>
<dbReference type="AlphaFoldDB" id="A0A9X1QDH7"/>
<dbReference type="InterPro" id="IPR043128">
    <property type="entry name" value="Rev_trsase/Diguanyl_cyclase"/>
</dbReference>
<dbReference type="Gene3D" id="3.40.1170.60">
    <property type="match status" value="1"/>
</dbReference>
<sequence>MQQRFANIWFRHLITDWVVTERPELANEQFVLAAPERGRMVVKAASPKAIESGIMVGMVAADARALFPALEVIDDDPDKAAGLLNELAEWCIRYTPIVAVDLPDCLMLDITGCAHLWGGERAYLKDIVIKLRHKGYEVSAAIADTVGSAWAVAHYGQDKRIIPSNGLSGALLPLPPAALRLEATVLERMQKLGLYQIRDFIDMPRSVLRRRFGQQLLDQMDQAFGHAIEIIQSVKPAVPYQERLPCMEPIVTAVGIQIALKRLLEIICRRLVKEGKGLRSAVFTGYRVDGKVVQIDIVTNRGSFNVMHLFKLFELKISTLRPGMGIELFVMEAPVTEDVTEVQKKLWNTQADSGNVNLIELLDRLAGRAGMETIHRYLPDEHYWPERSVKIADSLLETPQTAWRIDRPRPIILLANPQLIDVAVPVPDYPPVLFRFKGTVHYMKRADGPERIEREWWLEQGMHRDYYCVEDQDGARFWIFRLGLYDHDDSKWFIHGFFA</sequence>
<dbReference type="PANTHER" id="PTHR35369:SF2">
    <property type="entry name" value="BLR3025 PROTEIN"/>
    <property type="match status" value="1"/>
</dbReference>
<evidence type="ECO:0000313" key="4">
    <source>
        <dbReference type="EMBL" id="MCF2499246.1"/>
    </source>
</evidence>
<feature type="domain" description="UmuC" evidence="3">
    <location>
        <begin position="9"/>
        <end position="151"/>
    </location>
</feature>
<dbReference type="InterPro" id="IPR001126">
    <property type="entry name" value="UmuC"/>
</dbReference>
<dbReference type="CDD" id="cd03468">
    <property type="entry name" value="PolY_like"/>
    <property type="match status" value="1"/>
</dbReference>
<dbReference type="GO" id="GO:0006281">
    <property type="term" value="P:DNA repair"/>
    <property type="evidence" value="ECO:0007669"/>
    <property type="project" value="InterPro"/>
</dbReference>
<reference evidence="4" key="1">
    <citation type="submission" date="2022-01" db="EMBL/GenBank/DDBJ databases">
        <title>Novel species in genus Dyadobacter.</title>
        <authorList>
            <person name="Ma C."/>
        </authorList>
    </citation>
    <scope>NUCLEOTIDE SEQUENCE</scope>
    <source>
        <strain evidence="4">CY357</strain>
    </source>
</reference>
<dbReference type="SUPFAM" id="SSF56672">
    <property type="entry name" value="DNA/RNA polymerases"/>
    <property type="match status" value="1"/>
</dbReference>
<dbReference type="RefSeq" id="WP_235178114.1">
    <property type="nucleotide sequence ID" value="NZ_JAKFFV010000007.1"/>
</dbReference>